<organism evidence="1 2">
    <name type="scientific">Thalassolituus maritimus</name>
    <dbReference type="NCBI Taxonomy" id="484498"/>
    <lineage>
        <taxon>Bacteria</taxon>
        <taxon>Pseudomonadati</taxon>
        <taxon>Pseudomonadota</taxon>
        <taxon>Gammaproteobacteria</taxon>
        <taxon>Oceanospirillales</taxon>
        <taxon>Oceanospirillaceae</taxon>
        <taxon>Thalassolituus</taxon>
    </lineage>
</organism>
<dbReference type="Proteomes" id="UP001481413">
    <property type="component" value="Unassembled WGS sequence"/>
</dbReference>
<gene>
    <name evidence="1" type="ORF">NBRC116585_12620</name>
</gene>
<keyword evidence="2" id="KW-1185">Reference proteome</keyword>
<evidence type="ECO:0000313" key="1">
    <source>
        <dbReference type="EMBL" id="GAA6145144.1"/>
    </source>
</evidence>
<accession>A0ABP9ZYG2</accession>
<name>A0ABP9ZYG2_9GAMM</name>
<proteinExistence type="predicted"/>
<evidence type="ECO:0000313" key="2">
    <source>
        <dbReference type="Proteomes" id="UP001481413"/>
    </source>
</evidence>
<comment type="caution">
    <text evidence="1">The sequence shown here is derived from an EMBL/GenBank/DDBJ whole genome shotgun (WGS) entry which is preliminary data.</text>
</comment>
<protein>
    <submittedName>
        <fullName evidence="1">Uncharacterized protein</fullName>
    </submittedName>
</protein>
<sequence>MFFDTEDLIFKTDFDDYFGVYCNDVFTGIVIHDELFGLIVTEDLSSCSGQVSKPLVDL</sequence>
<reference evidence="1 2" key="1">
    <citation type="submission" date="2024-04" db="EMBL/GenBank/DDBJ databases">
        <title>Draft genome sequence of Thalassolituus maritimus NBRC 116585.</title>
        <authorList>
            <person name="Miyakawa T."/>
            <person name="Kusuya Y."/>
            <person name="Miura T."/>
        </authorList>
    </citation>
    <scope>NUCLEOTIDE SEQUENCE [LARGE SCALE GENOMIC DNA]</scope>
    <source>
        <strain evidence="1 2">5NW40-0001</strain>
    </source>
</reference>
<dbReference type="EMBL" id="BAABWH010000003">
    <property type="protein sequence ID" value="GAA6145144.1"/>
    <property type="molecule type" value="Genomic_DNA"/>
</dbReference>